<feature type="domain" description="Glycosyltransferase subfamily 4-like N-terminal" evidence="2">
    <location>
        <begin position="13"/>
        <end position="170"/>
    </location>
</feature>
<dbReference type="InterPro" id="IPR028098">
    <property type="entry name" value="Glyco_trans_4-like_N"/>
</dbReference>
<proteinExistence type="predicted"/>
<gene>
    <name evidence="3" type="ORF">MUO15_19080</name>
</gene>
<dbReference type="SUPFAM" id="SSF53756">
    <property type="entry name" value="UDP-Glycosyltransferase/glycogen phosphorylase"/>
    <property type="match status" value="1"/>
</dbReference>
<dbReference type="CDD" id="cd03801">
    <property type="entry name" value="GT4_PimA-like"/>
    <property type="match status" value="1"/>
</dbReference>
<feature type="domain" description="Glycosyl transferase family 1" evidence="1">
    <location>
        <begin position="178"/>
        <end position="326"/>
    </location>
</feature>
<dbReference type="Pfam" id="PF13439">
    <property type="entry name" value="Glyco_transf_4"/>
    <property type="match status" value="1"/>
</dbReference>
<name>A0ABY4HB83_9BACI</name>
<keyword evidence="4" id="KW-1185">Reference proteome</keyword>
<evidence type="ECO:0000259" key="2">
    <source>
        <dbReference type="Pfam" id="PF13439"/>
    </source>
</evidence>
<organism evidence="3 4">
    <name type="scientific">Halobacillus amylolyticus</name>
    <dbReference type="NCBI Taxonomy" id="2932259"/>
    <lineage>
        <taxon>Bacteria</taxon>
        <taxon>Bacillati</taxon>
        <taxon>Bacillota</taxon>
        <taxon>Bacilli</taxon>
        <taxon>Bacillales</taxon>
        <taxon>Bacillaceae</taxon>
        <taxon>Halobacillus</taxon>
    </lineage>
</organism>
<evidence type="ECO:0000313" key="4">
    <source>
        <dbReference type="Proteomes" id="UP000830326"/>
    </source>
</evidence>
<protein>
    <submittedName>
        <fullName evidence="3">Glycosyltransferase family 4 protein</fullName>
    </submittedName>
</protein>
<sequence>MKVLHLNAGNETGGGMKHILSLLDELDHDQVVLGVFEEGEMVQRAQESHIETVHFKQAFPFDLSVIFQINRYIQQEGIDIIHTHGPRANVLLRLLKPKLQIPWVLTLHSDPSDDFMGHGVKGELFTRVHKRAIRSADHCLAISERFRKRLLQMNVSNHKITTIYNGIDFSKSPEMNWERKNFGFTEEDFLIAMVARFEAVKQHELAIESFAAFKQSNENAHLLLIGDGTLENQLRKLCEKLEVDKSVHFLGFRNDVASLLPMVDLTLLTSKSESFPLVLLESARANVPAVTTDVGGVDKMIPSRGYGWIVDQPHSKSIANALNQAALLSGSELPAMGEKFHDFVSTRYSTQHFAAQVSNVYDFLYKSPPKMEYNV</sequence>
<dbReference type="Proteomes" id="UP000830326">
    <property type="component" value="Chromosome"/>
</dbReference>
<accession>A0ABY4HB83</accession>
<dbReference type="InterPro" id="IPR001296">
    <property type="entry name" value="Glyco_trans_1"/>
</dbReference>
<reference evidence="3" key="1">
    <citation type="submission" date="2022-04" db="EMBL/GenBank/DDBJ databases">
        <title>Halobacillus sp. isolated from saltern.</title>
        <authorList>
            <person name="Won M."/>
            <person name="Lee C.-M."/>
            <person name="Woen H.-Y."/>
            <person name="Kwon S.-W."/>
        </authorList>
    </citation>
    <scope>NUCLEOTIDE SEQUENCE</scope>
    <source>
        <strain evidence="3">SSHM10-5</strain>
    </source>
</reference>
<dbReference type="Pfam" id="PF00534">
    <property type="entry name" value="Glycos_transf_1"/>
    <property type="match status" value="1"/>
</dbReference>
<dbReference type="PANTHER" id="PTHR45947">
    <property type="entry name" value="SULFOQUINOVOSYL TRANSFERASE SQD2"/>
    <property type="match status" value="1"/>
</dbReference>
<dbReference type="Gene3D" id="3.40.50.2000">
    <property type="entry name" value="Glycogen Phosphorylase B"/>
    <property type="match status" value="2"/>
</dbReference>
<evidence type="ECO:0000313" key="3">
    <source>
        <dbReference type="EMBL" id="UOR11653.1"/>
    </source>
</evidence>
<dbReference type="InterPro" id="IPR050194">
    <property type="entry name" value="Glycosyltransferase_grp1"/>
</dbReference>
<dbReference type="RefSeq" id="WP_245031823.1">
    <property type="nucleotide sequence ID" value="NZ_CP095075.1"/>
</dbReference>
<dbReference type="EMBL" id="CP095075">
    <property type="protein sequence ID" value="UOR11653.1"/>
    <property type="molecule type" value="Genomic_DNA"/>
</dbReference>
<dbReference type="PANTHER" id="PTHR45947:SF3">
    <property type="entry name" value="SULFOQUINOVOSYL TRANSFERASE SQD2"/>
    <property type="match status" value="1"/>
</dbReference>
<evidence type="ECO:0000259" key="1">
    <source>
        <dbReference type="Pfam" id="PF00534"/>
    </source>
</evidence>